<protein>
    <recommendedName>
        <fullName evidence="11">Integrase catalytic domain-containing protein</fullName>
    </recommendedName>
</protein>
<keyword evidence="2" id="KW-0479">Metal-binding</keyword>
<dbReference type="EnsemblMetazoa" id="Aqu2.1.39534_001">
    <property type="protein sequence ID" value="Aqu2.1.39534_001"/>
    <property type="gene ID" value="Aqu2.1.39534"/>
</dbReference>
<feature type="compositionally biased region" description="Basic and acidic residues" evidence="10">
    <location>
        <begin position="161"/>
        <end position="170"/>
    </location>
</feature>
<keyword evidence="8" id="KW-0239">DNA-directed DNA polymerase</keyword>
<evidence type="ECO:0000256" key="8">
    <source>
        <dbReference type="ARBA" id="ARBA00022932"/>
    </source>
</evidence>
<keyword evidence="8" id="KW-0808">Transferase</keyword>
<dbReference type="InterPro" id="IPR001584">
    <property type="entry name" value="Integrase_cat-core"/>
</dbReference>
<feature type="domain" description="Integrase catalytic" evidence="11">
    <location>
        <begin position="1"/>
        <end position="108"/>
    </location>
</feature>
<reference evidence="12" key="1">
    <citation type="submission" date="2017-05" db="UniProtKB">
        <authorList>
            <consortium name="EnsemblMetazoa"/>
        </authorList>
    </citation>
    <scope>IDENTIFICATION</scope>
</reference>
<dbReference type="GO" id="GO:0046872">
    <property type="term" value="F:metal ion binding"/>
    <property type="evidence" value="ECO:0007669"/>
    <property type="project" value="UniProtKB-KW"/>
</dbReference>
<dbReference type="AlphaFoldDB" id="A0A1X7VI94"/>
<evidence type="ECO:0000256" key="1">
    <source>
        <dbReference type="ARBA" id="ARBA00022722"/>
    </source>
</evidence>
<dbReference type="PANTHER" id="PTHR42648">
    <property type="entry name" value="TRANSPOSASE, PUTATIVE-RELATED"/>
    <property type="match status" value="1"/>
</dbReference>
<dbReference type="InterPro" id="IPR036397">
    <property type="entry name" value="RNaseH_sf"/>
</dbReference>
<proteinExistence type="predicted"/>
<evidence type="ECO:0000256" key="9">
    <source>
        <dbReference type="ARBA" id="ARBA00023172"/>
    </source>
</evidence>
<dbReference type="InterPro" id="IPR012337">
    <property type="entry name" value="RNaseH-like_sf"/>
</dbReference>
<dbReference type="GO" id="GO:0006310">
    <property type="term" value="P:DNA recombination"/>
    <property type="evidence" value="ECO:0007669"/>
    <property type="project" value="UniProtKB-KW"/>
</dbReference>
<dbReference type="GO" id="GO:0003964">
    <property type="term" value="F:RNA-directed DNA polymerase activity"/>
    <property type="evidence" value="ECO:0007669"/>
    <property type="project" value="UniProtKB-KW"/>
</dbReference>
<dbReference type="GO" id="GO:0003887">
    <property type="term" value="F:DNA-directed DNA polymerase activity"/>
    <property type="evidence" value="ECO:0007669"/>
    <property type="project" value="UniProtKB-KW"/>
</dbReference>
<evidence type="ECO:0000256" key="4">
    <source>
        <dbReference type="ARBA" id="ARBA00022801"/>
    </source>
</evidence>
<keyword evidence="5" id="KW-0460">Magnesium</keyword>
<evidence type="ECO:0000256" key="5">
    <source>
        <dbReference type="ARBA" id="ARBA00022842"/>
    </source>
</evidence>
<dbReference type="STRING" id="400682.A0A1X7VI94"/>
<evidence type="ECO:0000256" key="6">
    <source>
        <dbReference type="ARBA" id="ARBA00022908"/>
    </source>
</evidence>
<accession>A0A1X7VI94</accession>
<evidence type="ECO:0000256" key="3">
    <source>
        <dbReference type="ARBA" id="ARBA00022759"/>
    </source>
</evidence>
<dbReference type="PANTHER" id="PTHR42648:SF11">
    <property type="entry name" value="TRANSPOSON TY4-P GAG-POL POLYPROTEIN"/>
    <property type="match status" value="1"/>
</dbReference>
<evidence type="ECO:0000313" key="12">
    <source>
        <dbReference type="EnsemblMetazoa" id="Aqu2.1.39534_001"/>
    </source>
</evidence>
<evidence type="ECO:0000256" key="10">
    <source>
        <dbReference type="SAM" id="MobiDB-lite"/>
    </source>
</evidence>
<dbReference type="InterPro" id="IPR039537">
    <property type="entry name" value="Retrotran_Ty1/copia-like"/>
</dbReference>
<dbReference type="InParanoid" id="A0A1X7VI94"/>
<keyword evidence="1" id="KW-0540">Nuclease</keyword>
<keyword evidence="3" id="KW-0255">Endonuclease</keyword>
<sequence length="258" mass="29697">MVVKCTGKILQILRTDNGGECTSHTFETYLKSEGVEHELTIPNMPEQNGVAEHLNMTLMESVRSMLIGGQLLKRFWVEASSTGVYSRKRSPINVIQEVTPYEALLGVKPKVNHFRIFSCVAYAHICKEERRKVTDCTIDERKVFFSRDVIFDESKTDAVEKEVEQEKTIDNAEDNERESPVLRQSTRERRPPDYYGEYVNVTMEDLPPEPTTVEEALASPEHKKWKKTMNKEIESLKANKGFSQKAEVDYDETFRPVI</sequence>
<dbReference type="GO" id="GO:0015074">
    <property type="term" value="P:DNA integration"/>
    <property type="evidence" value="ECO:0007669"/>
    <property type="project" value="UniProtKB-KW"/>
</dbReference>
<feature type="region of interest" description="Disordered" evidence="10">
    <location>
        <begin position="161"/>
        <end position="193"/>
    </location>
</feature>
<dbReference type="SUPFAM" id="SSF53098">
    <property type="entry name" value="Ribonuclease H-like"/>
    <property type="match status" value="1"/>
</dbReference>
<keyword evidence="4" id="KW-0378">Hydrolase</keyword>
<dbReference type="GO" id="GO:0003676">
    <property type="term" value="F:nucleic acid binding"/>
    <property type="evidence" value="ECO:0007669"/>
    <property type="project" value="InterPro"/>
</dbReference>
<keyword evidence="8" id="KW-0548">Nucleotidyltransferase</keyword>
<feature type="compositionally biased region" description="Basic and acidic residues" evidence="10">
    <location>
        <begin position="177"/>
        <end position="192"/>
    </location>
</feature>
<dbReference type="PROSITE" id="PS50994">
    <property type="entry name" value="INTEGRASE"/>
    <property type="match status" value="1"/>
</dbReference>
<name>A0A1X7VI94_AMPQE</name>
<keyword evidence="9" id="KW-0233">DNA recombination</keyword>
<dbReference type="GO" id="GO:0004519">
    <property type="term" value="F:endonuclease activity"/>
    <property type="evidence" value="ECO:0007669"/>
    <property type="project" value="UniProtKB-KW"/>
</dbReference>
<evidence type="ECO:0000256" key="7">
    <source>
        <dbReference type="ARBA" id="ARBA00022918"/>
    </source>
</evidence>
<evidence type="ECO:0000259" key="11">
    <source>
        <dbReference type="PROSITE" id="PS50994"/>
    </source>
</evidence>
<keyword evidence="7" id="KW-0695">RNA-directed DNA polymerase</keyword>
<dbReference type="GO" id="GO:0016787">
    <property type="term" value="F:hydrolase activity"/>
    <property type="evidence" value="ECO:0007669"/>
    <property type="project" value="UniProtKB-KW"/>
</dbReference>
<evidence type="ECO:0000256" key="2">
    <source>
        <dbReference type="ARBA" id="ARBA00022723"/>
    </source>
</evidence>
<keyword evidence="6" id="KW-0229">DNA integration</keyword>
<organism evidence="12">
    <name type="scientific">Amphimedon queenslandica</name>
    <name type="common">Sponge</name>
    <dbReference type="NCBI Taxonomy" id="400682"/>
    <lineage>
        <taxon>Eukaryota</taxon>
        <taxon>Metazoa</taxon>
        <taxon>Porifera</taxon>
        <taxon>Demospongiae</taxon>
        <taxon>Heteroscleromorpha</taxon>
        <taxon>Haplosclerida</taxon>
        <taxon>Niphatidae</taxon>
        <taxon>Amphimedon</taxon>
    </lineage>
</organism>
<dbReference type="Gene3D" id="3.30.420.10">
    <property type="entry name" value="Ribonuclease H-like superfamily/Ribonuclease H"/>
    <property type="match status" value="1"/>
</dbReference>